<proteinExistence type="predicted"/>
<sequence length="233" mass="26606">MTNEFPPFEYPPLDPIIDPAAEFDIFVERLEQLEERQRRGYQNLAELEDMQFALNREHTRFEHICDEIVRQSEEMLEGMQKRHLNDPTTQPERSPSMQVLQGEQNERQPPTLMLGTGSPVNPTSPGFICTINEEDLVSAFLRDTPSPERSPEVSYGNDLVRRYRSQLCFLMETKTSVSKAKKLIMRWSLNNGIGTDARGQSGGTLLVWNDSVTVDLLNMNKNLISAYIIKVSG</sequence>
<evidence type="ECO:0000313" key="3">
    <source>
        <dbReference type="Proteomes" id="UP000187203"/>
    </source>
</evidence>
<feature type="compositionally biased region" description="Polar residues" evidence="1">
    <location>
        <begin position="86"/>
        <end position="103"/>
    </location>
</feature>
<feature type="region of interest" description="Disordered" evidence="1">
    <location>
        <begin position="80"/>
        <end position="119"/>
    </location>
</feature>
<dbReference type="Proteomes" id="UP000187203">
    <property type="component" value="Unassembled WGS sequence"/>
</dbReference>
<accession>A0A1R3IAJ7</accession>
<dbReference type="OrthoDB" id="1750221at2759"/>
<name>A0A1R3IAJ7_9ROSI</name>
<gene>
    <name evidence="2" type="ORF">COLO4_24363</name>
</gene>
<reference evidence="3" key="1">
    <citation type="submission" date="2013-09" db="EMBL/GenBank/DDBJ databases">
        <title>Corchorus olitorius genome sequencing.</title>
        <authorList>
            <person name="Alam M."/>
            <person name="Haque M.S."/>
            <person name="Islam M.S."/>
            <person name="Emdad E.M."/>
            <person name="Islam M.M."/>
            <person name="Ahmed B."/>
            <person name="Halim A."/>
            <person name="Hossen Q.M.M."/>
            <person name="Hossain M.Z."/>
            <person name="Ahmed R."/>
            <person name="Khan M.M."/>
            <person name="Islam R."/>
            <person name="Rashid M.M."/>
            <person name="Khan S.A."/>
            <person name="Rahman M.S."/>
            <person name="Alam M."/>
            <person name="Yahiya A.S."/>
            <person name="Khan M.S."/>
            <person name="Azam M.S."/>
            <person name="Haque T."/>
            <person name="Lashkar M.Z.H."/>
            <person name="Akhand A.I."/>
            <person name="Morshed G."/>
            <person name="Roy S."/>
            <person name="Uddin K.S."/>
            <person name="Rabeya T."/>
            <person name="Hossain A.S."/>
            <person name="Chowdhury A."/>
            <person name="Snigdha A.R."/>
            <person name="Mortoza M.S."/>
            <person name="Matin S.A."/>
            <person name="Hoque S.M.E."/>
            <person name="Islam M.K."/>
            <person name="Roy D.K."/>
            <person name="Haider R."/>
            <person name="Moosa M.M."/>
            <person name="Elias S.M."/>
            <person name="Hasan A.M."/>
            <person name="Jahan S."/>
            <person name="Shafiuddin M."/>
            <person name="Mahmood N."/>
            <person name="Shommy N.S."/>
        </authorList>
    </citation>
    <scope>NUCLEOTIDE SEQUENCE [LARGE SCALE GENOMIC DNA]</scope>
    <source>
        <strain evidence="3">cv. O-4</strain>
    </source>
</reference>
<evidence type="ECO:0000313" key="2">
    <source>
        <dbReference type="EMBL" id="OMO79622.1"/>
    </source>
</evidence>
<organism evidence="2 3">
    <name type="scientific">Corchorus olitorius</name>
    <dbReference type="NCBI Taxonomy" id="93759"/>
    <lineage>
        <taxon>Eukaryota</taxon>
        <taxon>Viridiplantae</taxon>
        <taxon>Streptophyta</taxon>
        <taxon>Embryophyta</taxon>
        <taxon>Tracheophyta</taxon>
        <taxon>Spermatophyta</taxon>
        <taxon>Magnoliopsida</taxon>
        <taxon>eudicotyledons</taxon>
        <taxon>Gunneridae</taxon>
        <taxon>Pentapetalae</taxon>
        <taxon>rosids</taxon>
        <taxon>malvids</taxon>
        <taxon>Malvales</taxon>
        <taxon>Malvaceae</taxon>
        <taxon>Grewioideae</taxon>
        <taxon>Apeibeae</taxon>
        <taxon>Corchorus</taxon>
    </lineage>
</organism>
<evidence type="ECO:0000256" key="1">
    <source>
        <dbReference type="SAM" id="MobiDB-lite"/>
    </source>
</evidence>
<comment type="caution">
    <text evidence="2">The sequence shown here is derived from an EMBL/GenBank/DDBJ whole genome shotgun (WGS) entry which is preliminary data.</text>
</comment>
<dbReference type="EMBL" id="AWUE01018522">
    <property type="protein sequence ID" value="OMO79622.1"/>
    <property type="molecule type" value="Genomic_DNA"/>
</dbReference>
<protein>
    <submittedName>
        <fullName evidence="2">Uncharacterized protein</fullName>
    </submittedName>
</protein>
<keyword evidence="3" id="KW-1185">Reference proteome</keyword>
<dbReference type="AlphaFoldDB" id="A0A1R3IAJ7"/>